<dbReference type="AlphaFoldDB" id="A0A815RLD7"/>
<evidence type="ECO:0000313" key="10">
    <source>
        <dbReference type="EMBL" id="CAF4344493.1"/>
    </source>
</evidence>
<reference evidence="8" key="1">
    <citation type="submission" date="2021-02" db="EMBL/GenBank/DDBJ databases">
        <authorList>
            <person name="Nowell W R."/>
        </authorList>
    </citation>
    <scope>NUCLEOTIDE SEQUENCE</scope>
</reference>
<dbReference type="OrthoDB" id="9999535at2759"/>
<dbReference type="CDD" id="cd00878">
    <property type="entry name" value="Arf_Arl"/>
    <property type="match status" value="1"/>
</dbReference>
<evidence type="ECO:0000256" key="4">
    <source>
        <dbReference type="PIRSR" id="PIRSR606689-1"/>
    </source>
</evidence>
<sequence>MGLYWTKALSTFKKEEIRVLMCGLDAAGKTTVLYVSKLGEVVTTIPTIGFNVETITIKNIDITAWDVGGRDKIRPLWRHYYQNTKALIFVIDSNDRERLSEAQEELHRMCSELKDIPVLILANKQDLPNAMSKNELIEKLKLNTMTETGIKWHIQETCASQNIGIEEGFNWLVDAFPPADLIKPIDETINDAWLIKTDLINSFKASIKLFQTLFQKSVI</sequence>
<dbReference type="Proteomes" id="UP000677228">
    <property type="component" value="Unassembled WGS sequence"/>
</dbReference>
<dbReference type="EMBL" id="CAJNOQ010021004">
    <property type="protein sequence ID" value="CAF1479114.1"/>
    <property type="molecule type" value="Genomic_DNA"/>
</dbReference>
<dbReference type="Pfam" id="PF00025">
    <property type="entry name" value="Arf"/>
    <property type="match status" value="1"/>
</dbReference>
<gene>
    <name evidence="8" type="ORF">GPM918_LOCUS35758</name>
    <name evidence="7" type="ORF">OVA965_LOCUS29782</name>
    <name evidence="10" type="ORF">SRO942_LOCUS36482</name>
    <name evidence="9" type="ORF">TMI583_LOCUS30568</name>
</gene>
<evidence type="ECO:0000313" key="9">
    <source>
        <dbReference type="EMBL" id="CAF4140114.1"/>
    </source>
</evidence>
<dbReference type="EMBL" id="CAJNOK010021199">
    <property type="protein sequence ID" value="CAF1328753.1"/>
    <property type="molecule type" value="Genomic_DNA"/>
</dbReference>
<dbReference type="SMART" id="SM00178">
    <property type="entry name" value="SAR"/>
    <property type="match status" value="1"/>
</dbReference>
<dbReference type="PROSITE" id="PS51417">
    <property type="entry name" value="ARF"/>
    <property type="match status" value="1"/>
</dbReference>
<organism evidence="8 11">
    <name type="scientific">Didymodactylos carnosus</name>
    <dbReference type="NCBI Taxonomy" id="1234261"/>
    <lineage>
        <taxon>Eukaryota</taxon>
        <taxon>Metazoa</taxon>
        <taxon>Spiralia</taxon>
        <taxon>Gnathifera</taxon>
        <taxon>Rotifera</taxon>
        <taxon>Eurotatoria</taxon>
        <taxon>Bdelloidea</taxon>
        <taxon>Philodinida</taxon>
        <taxon>Philodinidae</taxon>
        <taxon>Didymodactylos</taxon>
    </lineage>
</organism>
<feature type="binding site" evidence="4">
    <location>
        <position position="69"/>
    </location>
    <ligand>
        <name>GTP</name>
        <dbReference type="ChEBI" id="CHEBI:37565"/>
    </ligand>
</feature>
<dbReference type="InterPro" id="IPR006689">
    <property type="entry name" value="Small_GTPase_ARF/SAR"/>
</dbReference>
<evidence type="ECO:0000256" key="6">
    <source>
        <dbReference type="RuleBase" id="RU003925"/>
    </source>
</evidence>
<evidence type="ECO:0000313" key="11">
    <source>
        <dbReference type="Proteomes" id="UP000663829"/>
    </source>
</evidence>
<dbReference type="NCBIfam" id="TIGR00231">
    <property type="entry name" value="small_GTP"/>
    <property type="match status" value="1"/>
</dbReference>
<evidence type="ECO:0000256" key="5">
    <source>
        <dbReference type="PIRSR" id="PIRSR606689-2"/>
    </source>
</evidence>
<feature type="binding site" evidence="4">
    <location>
        <begin position="23"/>
        <end position="30"/>
    </location>
    <ligand>
        <name>GTP</name>
        <dbReference type="ChEBI" id="CHEBI:37565"/>
    </ligand>
</feature>
<evidence type="ECO:0000313" key="8">
    <source>
        <dbReference type="EMBL" id="CAF1479114.1"/>
    </source>
</evidence>
<feature type="binding site" evidence="5">
    <location>
        <position position="47"/>
    </location>
    <ligand>
        <name>Mg(2+)</name>
        <dbReference type="ChEBI" id="CHEBI:18420"/>
    </ligand>
</feature>
<comment type="caution">
    <text evidence="8">The sequence shown here is derived from an EMBL/GenBank/DDBJ whole genome shotgun (WGS) entry which is preliminary data.</text>
</comment>
<dbReference type="SMART" id="SM00175">
    <property type="entry name" value="RAB"/>
    <property type="match status" value="1"/>
</dbReference>
<dbReference type="InterPro" id="IPR024156">
    <property type="entry name" value="Small_GTPase_ARF"/>
</dbReference>
<dbReference type="Proteomes" id="UP000682733">
    <property type="component" value="Unassembled WGS sequence"/>
</dbReference>
<feature type="binding site" evidence="4">
    <location>
        <begin position="123"/>
        <end position="126"/>
    </location>
    <ligand>
        <name>GTP</name>
        <dbReference type="ChEBI" id="CHEBI:37565"/>
    </ligand>
</feature>
<dbReference type="GO" id="GO:0005525">
    <property type="term" value="F:GTP binding"/>
    <property type="evidence" value="ECO:0007669"/>
    <property type="project" value="UniProtKB-KW"/>
</dbReference>
<dbReference type="GO" id="GO:0030010">
    <property type="term" value="P:establishment of cell polarity"/>
    <property type="evidence" value="ECO:0007669"/>
    <property type="project" value="UniProtKB-ARBA"/>
</dbReference>
<evidence type="ECO:0000313" key="7">
    <source>
        <dbReference type="EMBL" id="CAF1328753.1"/>
    </source>
</evidence>
<name>A0A815RLD7_9BILA</name>
<dbReference type="GO" id="GO:0046872">
    <property type="term" value="F:metal ion binding"/>
    <property type="evidence" value="ECO:0007669"/>
    <property type="project" value="UniProtKB-KW"/>
</dbReference>
<evidence type="ECO:0000256" key="3">
    <source>
        <dbReference type="ARBA" id="ARBA00023134"/>
    </source>
</evidence>
<dbReference type="FunFam" id="3.40.50.300:FF:000412">
    <property type="entry name" value="ADP-ribosylation factor 1"/>
    <property type="match status" value="1"/>
</dbReference>
<dbReference type="SUPFAM" id="SSF52540">
    <property type="entry name" value="P-loop containing nucleoside triphosphate hydrolases"/>
    <property type="match status" value="1"/>
</dbReference>
<keyword evidence="3 4" id="KW-0342">GTP-binding</keyword>
<dbReference type="Proteomes" id="UP000681722">
    <property type="component" value="Unassembled WGS sequence"/>
</dbReference>
<dbReference type="Proteomes" id="UP000663829">
    <property type="component" value="Unassembled WGS sequence"/>
</dbReference>
<dbReference type="InterPro" id="IPR005225">
    <property type="entry name" value="Small_GTP-bd"/>
</dbReference>
<proteinExistence type="inferred from homology"/>
<keyword evidence="2 4" id="KW-0547">Nucleotide-binding</keyword>
<dbReference type="SMART" id="SM00177">
    <property type="entry name" value="ARF"/>
    <property type="match status" value="1"/>
</dbReference>
<dbReference type="EMBL" id="CAJOBA010042814">
    <property type="protein sequence ID" value="CAF4140114.1"/>
    <property type="molecule type" value="Genomic_DNA"/>
</dbReference>
<feature type="binding site" evidence="5">
    <location>
        <position position="30"/>
    </location>
    <ligand>
        <name>Mg(2+)</name>
        <dbReference type="ChEBI" id="CHEBI:18420"/>
    </ligand>
</feature>
<evidence type="ECO:0000256" key="1">
    <source>
        <dbReference type="ARBA" id="ARBA00010290"/>
    </source>
</evidence>
<comment type="similarity">
    <text evidence="1 6">Belongs to the small GTPase superfamily. Arf family.</text>
</comment>
<dbReference type="GO" id="GO:0003924">
    <property type="term" value="F:GTPase activity"/>
    <property type="evidence" value="ECO:0007669"/>
    <property type="project" value="InterPro"/>
</dbReference>
<dbReference type="PANTHER" id="PTHR11711">
    <property type="entry name" value="ADP RIBOSYLATION FACTOR-RELATED"/>
    <property type="match status" value="1"/>
</dbReference>
<keyword evidence="5" id="KW-0479">Metal-binding</keyword>
<dbReference type="InterPro" id="IPR027417">
    <property type="entry name" value="P-loop_NTPase"/>
</dbReference>
<protein>
    <recommendedName>
        <fullName evidence="12">ADP-ribosylation factor</fullName>
    </recommendedName>
</protein>
<accession>A0A815RLD7</accession>
<dbReference type="PROSITE" id="PS51419">
    <property type="entry name" value="RAB"/>
    <property type="match status" value="1"/>
</dbReference>
<evidence type="ECO:0000256" key="2">
    <source>
        <dbReference type="ARBA" id="ARBA00022741"/>
    </source>
</evidence>
<dbReference type="EMBL" id="CAJOBC010086480">
    <property type="protein sequence ID" value="CAF4344493.1"/>
    <property type="molecule type" value="Genomic_DNA"/>
</dbReference>
<keyword evidence="11" id="KW-1185">Reference proteome</keyword>
<keyword evidence="5" id="KW-0460">Magnesium</keyword>
<evidence type="ECO:0008006" key="12">
    <source>
        <dbReference type="Google" id="ProtNLM"/>
    </source>
</evidence>
<dbReference type="Gene3D" id="3.40.50.300">
    <property type="entry name" value="P-loop containing nucleotide triphosphate hydrolases"/>
    <property type="match status" value="1"/>
</dbReference>
<dbReference type="PRINTS" id="PR00328">
    <property type="entry name" value="SAR1GTPBP"/>
</dbReference>